<protein>
    <submittedName>
        <fullName evidence="1">Uncharacterized protein</fullName>
    </submittedName>
</protein>
<comment type="caution">
    <text evidence="1">The sequence shown here is derived from an EMBL/GenBank/DDBJ whole genome shotgun (WGS) entry which is preliminary data.</text>
</comment>
<dbReference type="RefSeq" id="WP_036936495.1">
    <property type="nucleotide sequence ID" value="NZ_JQKC01000002.1"/>
</dbReference>
<accession>A0A0L6JSG6</accession>
<dbReference type="AlphaFoldDB" id="A0A0L6JSG6"/>
<sequence>MGQKIIFASEGKIGKIDGAKLTYYTSEYLEKYNKNRYEIMKKNSWKTEGQGARFMGVHSMVRDIDMPNTAAHISGISFLNNSDEIIYTITVNNMSGIFSKNLSQDSNNEGHIIHKSNTEFSGIDYHEGSGQAVVSISEESFEKHIALIDINKGSYRIITEGESKDQNPFWSRRNKNILYYDSCGIGMDKANNEIAFSQRFICKLDLNAGIVEECIADDKYNFEKPREDMEGNLLFIKRPYLDDNNISLGQTIKDIFLFPFRLLRAIFSWMNIFSMRYSGQNLRTKGNNPAKIREKSQEDIFIEGNLINVEKTLKENMDSGEKYPGFAPRNWELVKMDSNGKVTSIKKGVLDFDIEGNGNIVYTNGNYVIRILKNGKEEIIEKIPMVTKIKVASD</sequence>
<dbReference type="STRING" id="398512.Bccel_3944"/>
<dbReference type="OrthoDB" id="6702415at2"/>
<dbReference type="EMBL" id="LGTC01000001">
    <property type="protein sequence ID" value="KNY28670.1"/>
    <property type="molecule type" value="Genomic_DNA"/>
</dbReference>
<dbReference type="SUPFAM" id="SSF82171">
    <property type="entry name" value="DPP6 N-terminal domain-like"/>
    <property type="match status" value="1"/>
</dbReference>
<dbReference type="eggNOG" id="COG0823">
    <property type="taxonomic scope" value="Bacteria"/>
</dbReference>
<keyword evidence="2" id="KW-1185">Reference proteome</keyword>
<evidence type="ECO:0000313" key="1">
    <source>
        <dbReference type="EMBL" id="KNY28670.1"/>
    </source>
</evidence>
<evidence type="ECO:0000313" key="2">
    <source>
        <dbReference type="Proteomes" id="UP000036923"/>
    </source>
</evidence>
<name>A0A0L6JSG6_9FIRM</name>
<organism evidence="1 2">
    <name type="scientific">Pseudobacteroides cellulosolvens ATCC 35603 = DSM 2933</name>
    <dbReference type="NCBI Taxonomy" id="398512"/>
    <lineage>
        <taxon>Bacteria</taxon>
        <taxon>Bacillati</taxon>
        <taxon>Bacillota</taxon>
        <taxon>Clostridia</taxon>
        <taxon>Eubacteriales</taxon>
        <taxon>Oscillospiraceae</taxon>
        <taxon>Pseudobacteroides</taxon>
    </lineage>
</organism>
<dbReference type="Proteomes" id="UP000036923">
    <property type="component" value="Unassembled WGS sequence"/>
</dbReference>
<proteinExistence type="predicted"/>
<gene>
    <name evidence="1" type="ORF">Bccel_3944</name>
</gene>
<reference evidence="2" key="1">
    <citation type="submission" date="2015-07" db="EMBL/GenBank/DDBJ databases">
        <title>Near-Complete Genome Sequence of the Cellulolytic Bacterium Bacteroides (Pseudobacteroides) cellulosolvens ATCC 35603.</title>
        <authorList>
            <person name="Dassa B."/>
            <person name="Utturkar S.M."/>
            <person name="Klingeman D.M."/>
            <person name="Hurt R.A."/>
            <person name="Keller M."/>
            <person name="Xu J."/>
            <person name="Reddy Y.H.K."/>
            <person name="Borovok I."/>
            <person name="Grinberg I.R."/>
            <person name="Lamed R."/>
            <person name="Zhivin O."/>
            <person name="Bayer E.A."/>
            <person name="Brown S.D."/>
        </authorList>
    </citation>
    <scope>NUCLEOTIDE SEQUENCE [LARGE SCALE GENOMIC DNA]</scope>
    <source>
        <strain evidence="2">DSM 2933</strain>
    </source>
</reference>